<sequence length="527" mass="58830">MSCHVCSRAPNPRLPFCCATCARSHLYQLRVEHAKVLLEKEAIGKQIEDAVAHRETDGVVPKSATQGHSRWTVQAIANKQANSSARTKALRDRVEALVAEMNYKKLDISQRRLTLARRNSDTESAKYQLLEREAAMLTAIQNNTRRTEHLWHTLHTKTTDARIFLCREAANIYGLRQKSKRINGDSKETYVLGGMPLIDLRDMNGATAAHISTSFSNIAHLLVLISHYLSLRLPAEITLPHRDYPTATIYAPARSYLPRELPSGSPAQSSSSGPAASRTPDPQHYAPRPRPLFIDRSLPKLAREDPRTYALFLEGATLLAWNVSWLCRTQGLNLTSDSWEEVCDIGKNIWQLLVAPPMQASTLMKAYASRDIPSKSRASKDSPKTTIQRTKTFSMLGHYSHGTAHSFLGASEGTEFMRMWKLPTPTKVVDKLKSTLLGEMASAEWELLEKEWDDEVQEPPQPLQETRVPVEQSHGRGLGPERNDSTHTTLTGAGISRNEDAKPESANEPTSTGRSKGTSGWTKLRNR</sequence>
<accession>A0A1L9VYB3</accession>
<dbReference type="GO" id="GO:0035493">
    <property type="term" value="P:SNARE complex assembly"/>
    <property type="evidence" value="ECO:0007669"/>
    <property type="project" value="TreeGrafter"/>
</dbReference>
<feature type="region of interest" description="Disordered" evidence="4">
    <location>
        <begin position="455"/>
        <end position="527"/>
    </location>
</feature>
<keyword evidence="6" id="KW-1185">Reference proteome</keyword>
<evidence type="ECO:0000313" key="5">
    <source>
        <dbReference type="EMBL" id="OJJ88910.1"/>
    </source>
</evidence>
<comment type="similarity">
    <text evidence="1">Belongs to the ATG14 family.</text>
</comment>
<dbReference type="OrthoDB" id="16772at2759"/>
<dbReference type="GeneID" id="34461881"/>
<name>A0A1L9VYB3_ASPGL</name>
<evidence type="ECO:0000313" key="6">
    <source>
        <dbReference type="Proteomes" id="UP000184300"/>
    </source>
</evidence>
<feature type="compositionally biased region" description="Polar residues" evidence="4">
    <location>
        <begin position="507"/>
        <end position="521"/>
    </location>
</feature>
<dbReference type="GO" id="GO:0000149">
    <property type="term" value="F:SNARE binding"/>
    <property type="evidence" value="ECO:0007669"/>
    <property type="project" value="TreeGrafter"/>
</dbReference>
<feature type="compositionally biased region" description="Low complexity" evidence="4">
    <location>
        <begin position="262"/>
        <end position="277"/>
    </location>
</feature>
<protein>
    <recommendedName>
        <fullName evidence="2">Autophagy-related protein 14</fullName>
    </recommendedName>
</protein>
<evidence type="ECO:0000256" key="1">
    <source>
        <dbReference type="ARBA" id="ARBA00009574"/>
    </source>
</evidence>
<dbReference type="Proteomes" id="UP000184300">
    <property type="component" value="Unassembled WGS sequence"/>
</dbReference>
<organism evidence="5 6">
    <name type="scientific">Aspergillus glaucus CBS 516.65</name>
    <dbReference type="NCBI Taxonomy" id="1160497"/>
    <lineage>
        <taxon>Eukaryota</taxon>
        <taxon>Fungi</taxon>
        <taxon>Dikarya</taxon>
        <taxon>Ascomycota</taxon>
        <taxon>Pezizomycotina</taxon>
        <taxon>Eurotiomycetes</taxon>
        <taxon>Eurotiomycetidae</taxon>
        <taxon>Eurotiales</taxon>
        <taxon>Aspergillaceae</taxon>
        <taxon>Aspergillus</taxon>
        <taxon>Aspergillus subgen. Aspergillus</taxon>
    </lineage>
</organism>
<evidence type="ECO:0000256" key="2">
    <source>
        <dbReference type="ARBA" id="ARBA00013807"/>
    </source>
</evidence>
<dbReference type="Pfam" id="PF10186">
    <property type="entry name" value="ATG14"/>
    <property type="match status" value="1"/>
</dbReference>
<dbReference type="PANTHER" id="PTHR15157:SF13">
    <property type="entry name" value="AUTOPHAGY-RELATED PROTEIN 14"/>
    <property type="match status" value="1"/>
</dbReference>
<proteinExistence type="inferred from homology"/>
<feature type="region of interest" description="Disordered" evidence="4">
    <location>
        <begin position="261"/>
        <end position="291"/>
    </location>
</feature>
<dbReference type="PANTHER" id="PTHR15157">
    <property type="entry name" value="UV RADIATION RESISTANCE-ASSOCIATED GENE PROTEIN"/>
    <property type="match status" value="1"/>
</dbReference>
<evidence type="ECO:0000256" key="3">
    <source>
        <dbReference type="ARBA" id="ARBA00023054"/>
    </source>
</evidence>
<dbReference type="RefSeq" id="XP_022405586.1">
    <property type="nucleotide sequence ID" value="XM_022545620.1"/>
</dbReference>
<evidence type="ECO:0000256" key="4">
    <source>
        <dbReference type="SAM" id="MobiDB-lite"/>
    </source>
</evidence>
<dbReference type="GO" id="GO:0000323">
    <property type="term" value="C:lytic vacuole"/>
    <property type="evidence" value="ECO:0007669"/>
    <property type="project" value="TreeGrafter"/>
</dbReference>
<dbReference type="AlphaFoldDB" id="A0A1L9VYB3"/>
<dbReference type="VEuPathDB" id="FungiDB:ASPGLDRAFT_42514"/>
<dbReference type="GO" id="GO:0032991">
    <property type="term" value="C:protein-containing complex"/>
    <property type="evidence" value="ECO:0007669"/>
    <property type="project" value="UniProtKB-ARBA"/>
</dbReference>
<reference evidence="6" key="1">
    <citation type="journal article" date="2017" name="Genome Biol.">
        <title>Comparative genomics reveals high biological diversity and specific adaptations in the industrially and medically important fungal genus Aspergillus.</title>
        <authorList>
            <person name="de Vries R.P."/>
            <person name="Riley R."/>
            <person name="Wiebenga A."/>
            <person name="Aguilar-Osorio G."/>
            <person name="Amillis S."/>
            <person name="Uchima C.A."/>
            <person name="Anderluh G."/>
            <person name="Asadollahi M."/>
            <person name="Askin M."/>
            <person name="Barry K."/>
            <person name="Battaglia E."/>
            <person name="Bayram O."/>
            <person name="Benocci T."/>
            <person name="Braus-Stromeyer S.A."/>
            <person name="Caldana C."/>
            <person name="Canovas D."/>
            <person name="Cerqueira G.C."/>
            <person name="Chen F."/>
            <person name="Chen W."/>
            <person name="Choi C."/>
            <person name="Clum A."/>
            <person name="Dos Santos R.A."/>
            <person name="Damasio A.R."/>
            <person name="Diallinas G."/>
            <person name="Emri T."/>
            <person name="Fekete E."/>
            <person name="Flipphi M."/>
            <person name="Freyberg S."/>
            <person name="Gallo A."/>
            <person name="Gournas C."/>
            <person name="Habgood R."/>
            <person name="Hainaut M."/>
            <person name="Harispe M.L."/>
            <person name="Henrissat B."/>
            <person name="Hilden K.S."/>
            <person name="Hope R."/>
            <person name="Hossain A."/>
            <person name="Karabika E."/>
            <person name="Karaffa L."/>
            <person name="Karanyi Z."/>
            <person name="Krasevec N."/>
            <person name="Kuo A."/>
            <person name="Kusch H."/>
            <person name="LaButti K."/>
            <person name="Lagendijk E.L."/>
            <person name="Lapidus A."/>
            <person name="Levasseur A."/>
            <person name="Lindquist E."/>
            <person name="Lipzen A."/>
            <person name="Logrieco A.F."/>
            <person name="MacCabe A."/>
            <person name="Maekelae M.R."/>
            <person name="Malavazi I."/>
            <person name="Melin P."/>
            <person name="Meyer V."/>
            <person name="Mielnichuk N."/>
            <person name="Miskei M."/>
            <person name="Molnar A.P."/>
            <person name="Mule G."/>
            <person name="Ngan C.Y."/>
            <person name="Orejas M."/>
            <person name="Orosz E."/>
            <person name="Ouedraogo J.P."/>
            <person name="Overkamp K.M."/>
            <person name="Park H.-S."/>
            <person name="Perrone G."/>
            <person name="Piumi F."/>
            <person name="Punt P.J."/>
            <person name="Ram A.F."/>
            <person name="Ramon A."/>
            <person name="Rauscher S."/>
            <person name="Record E."/>
            <person name="Riano-Pachon D.M."/>
            <person name="Robert V."/>
            <person name="Roehrig J."/>
            <person name="Ruller R."/>
            <person name="Salamov A."/>
            <person name="Salih N.S."/>
            <person name="Samson R.A."/>
            <person name="Sandor E."/>
            <person name="Sanguinetti M."/>
            <person name="Schuetze T."/>
            <person name="Sepcic K."/>
            <person name="Shelest E."/>
            <person name="Sherlock G."/>
            <person name="Sophianopoulou V."/>
            <person name="Squina F.M."/>
            <person name="Sun H."/>
            <person name="Susca A."/>
            <person name="Todd R.B."/>
            <person name="Tsang A."/>
            <person name="Unkles S.E."/>
            <person name="van de Wiele N."/>
            <person name="van Rossen-Uffink D."/>
            <person name="Oliveira J.V."/>
            <person name="Vesth T.C."/>
            <person name="Visser J."/>
            <person name="Yu J.-H."/>
            <person name="Zhou M."/>
            <person name="Andersen M.R."/>
            <person name="Archer D.B."/>
            <person name="Baker S.E."/>
            <person name="Benoit I."/>
            <person name="Brakhage A.A."/>
            <person name="Braus G.H."/>
            <person name="Fischer R."/>
            <person name="Frisvad J.C."/>
            <person name="Goldman G.H."/>
            <person name="Houbraken J."/>
            <person name="Oakley B."/>
            <person name="Pocsi I."/>
            <person name="Scazzocchio C."/>
            <person name="Seiboth B."/>
            <person name="vanKuyk P.A."/>
            <person name="Wortman J."/>
            <person name="Dyer P.S."/>
            <person name="Grigoriev I.V."/>
        </authorList>
    </citation>
    <scope>NUCLEOTIDE SEQUENCE [LARGE SCALE GENOMIC DNA]</scope>
    <source>
        <strain evidence="6">CBS 516.65</strain>
    </source>
</reference>
<dbReference type="InterPro" id="IPR018791">
    <property type="entry name" value="UV_resistance/autophagy_Atg14"/>
</dbReference>
<dbReference type="EMBL" id="KV878889">
    <property type="protein sequence ID" value="OJJ88910.1"/>
    <property type="molecule type" value="Genomic_DNA"/>
</dbReference>
<keyword evidence="3" id="KW-0175">Coiled coil</keyword>
<dbReference type="GO" id="GO:0005768">
    <property type="term" value="C:endosome"/>
    <property type="evidence" value="ECO:0007669"/>
    <property type="project" value="TreeGrafter"/>
</dbReference>
<gene>
    <name evidence="5" type="ORF">ASPGLDRAFT_42514</name>
</gene>